<organism evidence="1">
    <name type="scientific">Thermofilum adornatum</name>
    <dbReference type="NCBI Taxonomy" id="1365176"/>
    <lineage>
        <taxon>Archaea</taxon>
        <taxon>Thermoproteota</taxon>
        <taxon>Thermoprotei</taxon>
        <taxon>Thermofilales</taxon>
        <taxon>Thermofilaceae</taxon>
        <taxon>Thermofilum</taxon>
    </lineage>
</organism>
<name>A0A7C1GSA8_9CREN</name>
<comment type="caution">
    <text evidence="1">The sequence shown here is derived from an EMBL/GenBank/DDBJ whole genome shotgun (WGS) entry which is preliminary data.</text>
</comment>
<dbReference type="AlphaFoldDB" id="A0A7C1GSA8"/>
<protein>
    <submittedName>
        <fullName evidence="1">Uncharacterized protein</fullName>
    </submittedName>
</protein>
<gene>
    <name evidence="1" type="ORF">ENN26_06550</name>
</gene>
<evidence type="ECO:0000313" key="1">
    <source>
        <dbReference type="EMBL" id="HDP15413.1"/>
    </source>
</evidence>
<reference evidence="1" key="1">
    <citation type="journal article" date="2020" name="mSystems">
        <title>Genome- and Community-Level Interaction Insights into Carbon Utilization and Element Cycling Functions of Hydrothermarchaeota in Hydrothermal Sediment.</title>
        <authorList>
            <person name="Zhou Z."/>
            <person name="Liu Y."/>
            <person name="Xu W."/>
            <person name="Pan J."/>
            <person name="Luo Z.H."/>
            <person name="Li M."/>
        </authorList>
    </citation>
    <scope>NUCLEOTIDE SEQUENCE [LARGE SCALE GENOMIC DNA]</scope>
    <source>
        <strain evidence="1">SpSt-116</strain>
    </source>
</reference>
<sequence length="246" mass="28327">MEVNDKILIDAQSNPLGLAGVAFPHDNHVLIVYIDRNGEERGTRVFSLLQPVAKGFYQVKVPDEWLRGLRNIAGFTVESKRINYRISGYLRQPSSSIKVYKGETTLEVDFARDISYQQARSWLELLAEALDTSFSFNQADYVNAIRLLDVLIEEKPFEYIKQVFWLITNASNITVKVHEREAMLARKYRPMILFDKHNGGFINRVMEVSNTKVSQLLGLENPQVIYSYIEALLSLQRRKIIDLVVE</sequence>
<proteinExistence type="predicted"/>
<dbReference type="EMBL" id="DSAY01000116">
    <property type="protein sequence ID" value="HDP15413.1"/>
    <property type="molecule type" value="Genomic_DNA"/>
</dbReference>
<accession>A0A7C1GSA8</accession>